<accession>A0A7M5UJZ7</accession>
<keyword evidence="2" id="KW-0812">Transmembrane</keyword>
<evidence type="ECO:0000256" key="3">
    <source>
        <dbReference type="SAM" id="SignalP"/>
    </source>
</evidence>
<keyword evidence="5" id="KW-1185">Reference proteome</keyword>
<feature type="signal peptide" evidence="3">
    <location>
        <begin position="1"/>
        <end position="25"/>
    </location>
</feature>
<organism evidence="4 5">
    <name type="scientific">Clytia hemisphaerica</name>
    <dbReference type="NCBI Taxonomy" id="252671"/>
    <lineage>
        <taxon>Eukaryota</taxon>
        <taxon>Metazoa</taxon>
        <taxon>Cnidaria</taxon>
        <taxon>Hydrozoa</taxon>
        <taxon>Hydroidolina</taxon>
        <taxon>Leptothecata</taxon>
        <taxon>Obeliida</taxon>
        <taxon>Clytiidae</taxon>
        <taxon>Clytia</taxon>
    </lineage>
</organism>
<sequence length="114" mass="12601">MFFFALRNLFILLTILFCCYSNVKTQPIAGEVQLSIKHTIVKRHAAPDPKPKPQPKGGDTNSGRLSESHEGLEVYHEVKADASALVFTAIALTLALVGGIVGIYCYWQETLFMC</sequence>
<evidence type="ECO:0000313" key="4">
    <source>
        <dbReference type="EnsemblMetazoa" id="CLYHEMP011260.1"/>
    </source>
</evidence>
<evidence type="ECO:0000313" key="5">
    <source>
        <dbReference type="Proteomes" id="UP000594262"/>
    </source>
</evidence>
<dbReference type="Proteomes" id="UP000594262">
    <property type="component" value="Unplaced"/>
</dbReference>
<reference evidence="4" key="1">
    <citation type="submission" date="2021-01" db="UniProtKB">
        <authorList>
            <consortium name="EnsemblMetazoa"/>
        </authorList>
    </citation>
    <scope>IDENTIFICATION</scope>
</reference>
<keyword evidence="2" id="KW-1133">Transmembrane helix</keyword>
<keyword evidence="2" id="KW-0472">Membrane</keyword>
<dbReference type="AlphaFoldDB" id="A0A7M5UJZ7"/>
<feature type="chain" id="PRO_5029497156" description="Cnidarian restricted protein" evidence="3">
    <location>
        <begin position="26"/>
        <end position="114"/>
    </location>
</feature>
<keyword evidence="3" id="KW-0732">Signal</keyword>
<evidence type="ECO:0000256" key="1">
    <source>
        <dbReference type="SAM" id="MobiDB-lite"/>
    </source>
</evidence>
<dbReference type="EnsemblMetazoa" id="CLYHEMT011260.1">
    <property type="protein sequence ID" value="CLYHEMP011260.1"/>
    <property type="gene ID" value="CLYHEMG011260"/>
</dbReference>
<protein>
    <recommendedName>
        <fullName evidence="6">Cnidarian restricted protein</fullName>
    </recommendedName>
</protein>
<feature type="transmembrane region" description="Helical" evidence="2">
    <location>
        <begin position="84"/>
        <end position="107"/>
    </location>
</feature>
<feature type="region of interest" description="Disordered" evidence="1">
    <location>
        <begin position="43"/>
        <end position="70"/>
    </location>
</feature>
<evidence type="ECO:0008006" key="6">
    <source>
        <dbReference type="Google" id="ProtNLM"/>
    </source>
</evidence>
<name>A0A7M5UJZ7_9CNID</name>
<evidence type="ECO:0000256" key="2">
    <source>
        <dbReference type="SAM" id="Phobius"/>
    </source>
</evidence>
<proteinExistence type="predicted"/>